<proteinExistence type="predicted"/>
<dbReference type="Proteomes" id="UP000887564">
    <property type="component" value="Unplaced"/>
</dbReference>
<dbReference type="AlphaFoldDB" id="A0A914RBW8"/>
<accession>A0A914RBW8</accession>
<dbReference type="WBParaSite" id="PEQ_0000398301-mRNA-1">
    <property type="protein sequence ID" value="PEQ_0000398301-mRNA-1"/>
    <property type="gene ID" value="PEQ_0000398301"/>
</dbReference>
<protein>
    <submittedName>
        <fullName evidence="2">Uncharacterized protein</fullName>
    </submittedName>
</protein>
<evidence type="ECO:0000313" key="1">
    <source>
        <dbReference type="Proteomes" id="UP000887564"/>
    </source>
</evidence>
<keyword evidence="1" id="KW-1185">Reference proteome</keyword>
<name>A0A914RBW8_PAREQ</name>
<reference evidence="2" key="1">
    <citation type="submission" date="2022-11" db="UniProtKB">
        <authorList>
            <consortium name="WormBaseParasite"/>
        </authorList>
    </citation>
    <scope>IDENTIFICATION</scope>
</reference>
<organism evidence="1 2">
    <name type="scientific">Parascaris equorum</name>
    <name type="common">Equine roundworm</name>
    <dbReference type="NCBI Taxonomy" id="6256"/>
    <lineage>
        <taxon>Eukaryota</taxon>
        <taxon>Metazoa</taxon>
        <taxon>Ecdysozoa</taxon>
        <taxon>Nematoda</taxon>
        <taxon>Chromadorea</taxon>
        <taxon>Rhabditida</taxon>
        <taxon>Spirurina</taxon>
        <taxon>Ascaridomorpha</taxon>
        <taxon>Ascaridoidea</taxon>
        <taxon>Ascarididae</taxon>
        <taxon>Parascaris</taxon>
    </lineage>
</organism>
<evidence type="ECO:0000313" key="2">
    <source>
        <dbReference type="WBParaSite" id="PEQ_0000398301-mRNA-1"/>
    </source>
</evidence>
<sequence>MCICRAWMRDISCCNGCGCVDPQLRVIRQLCSLSTPQLSFRFGCTQRLPQWPHVRSSSAWSHFSELEGEEYEIAVLPSLPIPRYYGSLWVILFLVLPGEDLQLQQRRIFREIPHGRF</sequence>